<proteinExistence type="predicted"/>
<feature type="domain" description="NADH:flavin oxidoreductase/NADH oxidase N-terminal" evidence="3">
    <location>
        <begin position="6"/>
        <end position="236"/>
    </location>
</feature>
<gene>
    <name evidence="4" type="ORF">ACFQJ9_13410</name>
</gene>
<dbReference type="AlphaFoldDB" id="A0ABD5Z5D8"/>
<dbReference type="Pfam" id="PF00724">
    <property type="entry name" value="Oxidored_FMN"/>
    <property type="match status" value="1"/>
</dbReference>
<keyword evidence="2" id="KW-0560">Oxidoreductase</keyword>
<dbReference type="PANTHER" id="PTHR43656">
    <property type="entry name" value="BINDING OXIDOREDUCTASE, PUTATIVE (AFU_ORTHOLOGUE AFUA_2G08260)-RELATED"/>
    <property type="match status" value="1"/>
</dbReference>
<keyword evidence="1" id="KW-0285">Flavoprotein</keyword>
<evidence type="ECO:0000256" key="1">
    <source>
        <dbReference type="ARBA" id="ARBA00022630"/>
    </source>
</evidence>
<dbReference type="InterPro" id="IPR001155">
    <property type="entry name" value="OxRdtase_FMN_N"/>
</dbReference>
<dbReference type="Gene3D" id="3.20.20.70">
    <property type="entry name" value="Aldolase class I"/>
    <property type="match status" value="1"/>
</dbReference>
<organism evidence="4 5">
    <name type="scientific">Halospeciosus flavus</name>
    <dbReference type="NCBI Taxonomy" id="3032283"/>
    <lineage>
        <taxon>Archaea</taxon>
        <taxon>Methanobacteriati</taxon>
        <taxon>Methanobacteriota</taxon>
        <taxon>Stenosarchaea group</taxon>
        <taxon>Halobacteria</taxon>
        <taxon>Halobacteriales</taxon>
        <taxon>Halobacteriaceae</taxon>
        <taxon>Halospeciosus</taxon>
    </lineage>
</organism>
<evidence type="ECO:0000259" key="3">
    <source>
        <dbReference type="Pfam" id="PF00724"/>
    </source>
</evidence>
<evidence type="ECO:0000313" key="5">
    <source>
        <dbReference type="Proteomes" id="UP001596447"/>
    </source>
</evidence>
<dbReference type="GO" id="GO:0016491">
    <property type="term" value="F:oxidoreductase activity"/>
    <property type="evidence" value="ECO:0007669"/>
    <property type="project" value="UniProtKB-KW"/>
</dbReference>
<dbReference type="PANTHER" id="PTHR43656:SF2">
    <property type="entry name" value="BINDING OXIDOREDUCTASE, PUTATIVE (AFU_ORTHOLOGUE AFUA_2G08260)-RELATED"/>
    <property type="match status" value="1"/>
</dbReference>
<dbReference type="EMBL" id="JBHTAR010000011">
    <property type="protein sequence ID" value="MFC7200396.1"/>
    <property type="molecule type" value="Genomic_DNA"/>
</dbReference>
<dbReference type="InterPro" id="IPR051799">
    <property type="entry name" value="NADH_flavin_oxidoreductase"/>
</dbReference>
<dbReference type="InterPro" id="IPR013785">
    <property type="entry name" value="Aldolase_TIM"/>
</dbReference>
<evidence type="ECO:0000313" key="4">
    <source>
        <dbReference type="EMBL" id="MFC7200396.1"/>
    </source>
</evidence>
<dbReference type="Proteomes" id="UP001596447">
    <property type="component" value="Unassembled WGS sequence"/>
</dbReference>
<accession>A0ABD5Z5D8</accession>
<protein>
    <submittedName>
        <fullName evidence="4">NADH:flavin oxidoreductase</fullName>
    </submittedName>
</protein>
<comment type="caution">
    <text evidence="4">The sequence shown here is derived from an EMBL/GenBank/DDBJ whole genome shotgun (WGS) entry which is preliminary data.</text>
</comment>
<dbReference type="SUPFAM" id="SSF51395">
    <property type="entry name" value="FMN-linked oxidoreductases"/>
    <property type="match status" value="1"/>
</dbReference>
<reference evidence="4 5" key="1">
    <citation type="journal article" date="2019" name="Int. J. Syst. Evol. Microbiol.">
        <title>The Global Catalogue of Microorganisms (GCM) 10K type strain sequencing project: providing services to taxonomists for standard genome sequencing and annotation.</title>
        <authorList>
            <consortium name="The Broad Institute Genomics Platform"/>
            <consortium name="The Broad Institute Genome Sequencing Center for Infectious Disease"/>
            <person name="Wu L."/>
            <person name="Ma J."/>
        </authorList>
    </citation>
    <scope>NUCLEOTIDE SEQUENCE [LARGE SCALE GENOMIC DNA]</scope>
    <source>
        <strain evidence="4 5">XZGYJ-43</strain>
    </source>
</reference>
<sequence length="435" mass="47693">MPDLDDPVSLGGVDLPNRLYRAPLLECAGNGPDAAETLVDELEPAAESGVGLVCQGATIVRGEGGCAAPNMTRVHDPAFVADLDVVPEAVESHGGRVFAQLEHGGLRSMETWHAAYHEDHPDLEQLAVSEPPRLLRALDRTGFLDYDPHVLTTDEVSDLAADFGRAAERLVDAGYHGIHVAGANMGIVQQFLSPYYNRRDDEFADGFHFLERLHDEIRDRVGDDVPIITKIPAETEVPPFVRRHLSLADGVDLCERAAAAGFDALVPVTGSTFWDTSLIRGAFPERAWRAGPFESGYEAAFGGPLRWRLIALANWVEARRYDFEPAWNADFCRRVREQVDDDVPVMLEGGVRERTRMDALLGDACDLVGVGRPFYAEPRLGAELLDESGADAVACENCNNCVVPQATGAEGVCRTPAVRREAARRRRERETDRES</sequence>
<dbReference type="RefSeq" id="WP_279527176.1">
    <property type="nucleotide sequence ID" value="NZ_CP122312.1"/>
</dbReference>
<name>A0ABD5Z5D8_9EURY</name>
<evidence type="ECO:0000256" key="2">
    <source>
        <dbReference type="ARBA" id="ARBA00023002"/>
    </source>
</evidence>
<keyword evidence="5" id="KW-1185">Reference proteome</keyword>